<dbReference type="Proteomes" id="UP001501771">
    <property type="component" value="Unassembled WGS sequence"/>
</dbReference>
<comment type="caution">
    <text evidence="1">The sequence shown here is derived from an EMBL/GenBank/DDBJ whole genome shotgun (WGS) entry which is preliminary data.</text>
</comment>
<protein>
    <submittedName>
        <fullName evidence="1">Uncharacterized protein</fullName>
    </submittedName>
</protein>
<evidence type="ECO:0000313" key="2">
    <source>
        <dbReference type="Proteomes" id="UP001501771"/>
    </source>
</evidence>
<organism evidence="1 2">
    <name type="scientific">Nocardioides koreensis</name>
    <dbReference type="NCBI Taxonomy" id="433651"/>
    <lineage>
        <taxon>Bacteria</taxon>
        <taxon>Bacillati</taxon>
        <taxon>Actinomycetota</taxon>
        <taxon>Actinomycetes</taxon>
        <taxon>Propionibacteriales</taxon>
        <taxon>Nocardioidaceae</taxon>
        <taxon>Nocardioides</taxon>
    </lineage>
</organism>
<dbReference type="EMBL" id="BAAAQR010000017">
    <property type="protein sequence ID" value="GAA2155559.1"/>
    <property type="molecule type" value="Genomic_DNA"/>
</dbReference>
<proteinExistence type="predicted"/>
<keyword evidence="2" id="KW-1185">Reference proteome</keyword>
<name>A0ABN3A8A8_9ACTN</name>
<accession>A0ABN3A8A8</accession>
<gene>
    <name evidence="1" type="ORF">GCM10009844_42810</name>
</gene>
<reference evidence="1 2" key="1">
    <citation type="journal article" date="2019" name="Int. J. Syst. Evol. Microbiol.">
        <title>The Global Catalogue of Microorganisms (GCM) 10K type strain sequencing project: providing services to taxonomists for standard genome sequencing and annotation.</title>
        <authorList>
            <consortium name="The Broad Institute Genomics Platform"/>
            <consortium name="The Broad Institute Genome Sequencing Center for Infectious Disease"/>
            <person name="Wu L."/>
            <person name="Ma J."/>
        </authorList>
    </citation>
    <scope>NUCLEOTIDE SEQUENCE [LARGE SCALE GENOMIC DNA]</scope>
    <source>
        <strain evidence="1 2">JCM 16022</strain>
    </source>
</reference>
<evidence type="ECO:0000313" key="1">
    <source>
        <dbReference type="EMBL" id="GAA2155559.1"/>
    </source>
</evidence>
<sequence>MPQSADLSTRGLHLTRSDEDTASIDALADLLGGRVGLDGVLDDLDRRARRGLAPGLAARHALTWDREDRRTTRWWPQGISSSSDASETETVGGRRVVVVSWYAKESDGEAPQGSRLTFLDLDTRRYRHVLLVTPTPTPATDGSVRLEPLRVHAGGLVWCGPWLHVAATGRGFLTCHVDDLLHVPDEMASGDTSRLAVDGDRVSSFGYRYLLPVRLAHRAGTEEGHERLRYSCLSLDRSTTPPELLVGEYGRGDKTRRLARFALAADSLLPAVDEDGLSRPRVLDERGVPGTQGAVVVGGDWFLTVSHGPMKPGSVYVGRPGAFRRRRWATPMGPEDLTYWPSTDTLWSVTEHPRRRWIFAMRRSRLT</sequence>
<dbReference type="RefSeq" id="WP_344157530.1">
    <property type="nucleotide sequence ID" value="NZ_BAAAQR010000017.1"/>
</dbReference>